<dbReference type="AlphaFoldDB" id="A0A124H9B7"/>
<feature type="repeat" description="ANK" evidence="3">
    <location>
        <begin position="19"/>
        <end position="51"/>
    </location>
</feature>
<evidence type="ECO:0000256" key="1">
    <source>
        <dbReference type="ARBA" id="ARBA00022737"/>
    </source>
</evidence>
<dbReference type="Proteomes" id="UP000054241">
    <property type="component" value="Unassembled WGS sequence"/>
</dbReference>
<protein>
    <submittedName>
        <fullName evidence="4">Uncharacterized protein</fullName>
    </submittedName>
</protein>
<reference evidence="4 5" key="1">
    <citation type="submission" date="2015-10" db="EMBL/GenBank/DDBJ databases">
        <title>Draft genome sequence of Streptomyces cellostaticus DSM 40189, type strain for the species Streptomyces cellostaticus.</title>
        <authorList>
            <person name="Ruckert C."/>
            <person name="Winkler A."/>
            <person name="Kalinowski J."/>
            <person name="Kampfer P."/>
            <person name="Glaeser S."/>
        </authorList>
    </citation>
    <scope>NUCLEOTIDE SEQUENCE [LARGE SCALE GENOMIC DNA]</scope>
    <source>
        <strain evidence="4 5">DSM 40189</strain>
    </source>
</reference>
<proteinExistence type="predicted"/>
<dbReference type="InterPro" id="IPR002110">
    <property type="entry name" value="Ankyrin_rpt"/>
</dbReference>
<dbReference type="SMART" id="SM00248">
    <property type="entry name" value="ANK"/>
    <property type="match status" value="3"/>
</dbReference>
<dbReference type="InterPro" id="IPR016024">
    <property type="entry name" value="ARM-type_fold"/>
</dbReference>
<dbReference type="Pfam" id="PF13646">
    <property type="entry name" value="HEAT_2"/>
    <property type="match status" value="1"/>
</dbReference>
<dbReference type="InterPro" id="IPR036770">
    <property type="entry name" value="Ankyrin_rpt-contain_sf"/>
</dbReference>
<sequence>MSLPACGCVAIECNRGLGMGEDPLITAVRSGDENAVRILLEDGADPDVLDDQGTPALCLAISAFNSTIASYLVEGGADPDRQLPDGTTPRLRAVDSGSIGLADCLLGGAALIGEATRAELLARARQWHEMGPVAMLRERTGASDAVERVRIRDREWCTEYHEIRLGGITVRDGHTGILTLLEKHFGLHLGIDELAARACALEYPDYEHAVWSEIVRTLARRQNDETWEAAAALRGHPDPLHRRFGAEVLICLHLEAELTDVPSPFEQRTLELLLDWAKEEGHPDVLAETLAGLSHHEDPRIEPLGLSFLAHAAPQVRAVVPSTLRIVNSERSGRQTFTSEGLNVLLALARDTDPSVRQVAGYGLAYSLNPEPAIGDTLADLLDDDDQQTRIWAVYGLAERDDPRCIDGADRVGPVDEYESWSWILGAPSRYEQRQREREASATTE</sequence>
<dbReference type="STRING" id="67285.AQI88_41830"/>
<dbReference type="Pfam" id="PF12796">
    <property type="entry name" value="Ank_2"/>
    <property type="match status" value="1"/>
</dbReference>
<evidence type="ECO:0000256" key="3">
    <source>
        <dbReference type="PROSITE-ProRule" id="PRU00023"/>
    </source>
</evidence>
<gene>
    <name evidence="4" type="ORF">AQI88_41830</name>
</gene>
<organism evidence="4 5">
    <name type="scientific">Streptomyces cellostaticus</name>
    <dbReference type="NCBI Taxonomy" id="67285"/>
    <lineage>
        <taxon>Bacteria</taxon>
        <taxon>Bacillati</taxon>
        <taxon>Actinomycetota</taxon>
        <taxon>Actinomycetes</taxon>
        <taxon>Kitasatosporales</taxon>
        <taxon>Streptomycetaceae</taxon>
        <taxon>Streptomyces</taxon>
    </lineage>
</organism>
<comment type="caution">
    <text evidence="4">The sequence shown here is derived from an EMBL/GenBank/DDBJ whole genome shotgun (WGS) entry which is preliminary data.</text>
</comment>
<keyword evidence="1" id="KW-0677">Repeat</keyword>
<dbReference type="SUPFAM" id="SSF48403">
    <property type="entry name" value="Ankyrin repeat"/>
    <property type="match status" value="1"/>
</dbReference>
<dbReference type="PROSITE" id="PS50297">
    <property type="entry name" value="ANK_REP_REGION"/>
    <property type="match status" value="1"/>
</dbReference>
<dbReference type="PROSITE" id="PS50088">
    <property type="entry name" value="ANK_REPEAT"/>
    <property type="match status" value="1"/>
</dbReference>
<dbReference type="Gene3D" id="1.25.40.20">
    <property type="entry name" value="Ankyrin repeat-containing domain"/>
    <property type="match status" value="1"/>
</dbReference>
<keyword evidence="5" id="KW-1185">Reference proteome</keyword>
<dbReference type="Gene3D" id="1.25.10.10">
    <property type="entry name" value="Leucine-rich Repeat Variant"/>
    <property type="match status" value="1"/>
</dbReference>
<dbReference type="PANTHER" id="PTHR24198">
    <property type="entry name" value="ANKYRIN REPEAT AND PROTEIN KINASE DOMAIN-CONTAINING PROTEIN"/>
    <property type="match status" value="1"/>
</dbReference>
<keyword evidence="2 3" id="KW-0040">ANK repeat</keyword>
<evidence type="ECO:0000256" key="2">
    <source>
        <dbReference type="ARBA" id="ARBA00023043"/>
    </source>
</evidence>
<dbReference type="InterPro" id="IPR011989">
    <property type="entry name" value="ARM-like"/>
</dbReference>
<evidence type="ECO:0000313" key="4">
    <source>
        <dbReference type="EMBL" id="KUM84453.1"/>
    </source>
</evidence>
<name>A0A124H9B7_9ACTN</name>
<evidence type="ECO:0000313" key="5">
    <source>
        <dbReference type="Proteomes" id="UP000054241"/>
    </source>
</evidence>
<dbReference type="PANTHER" id="PTHR24198:SF165">
    <property type="entry name" value="ANKYRIN REPEAT-CONTAINING PROTEIN-RELATED"/>
    <property type="match status" value="1"/>
</dbReference>
<dbReference type="EMBL" id="LMWL01000123">
    <property type="protein sequence ID" value="KUM84453.1"/>
    <property type="molecule type" value="Genomic_DNA"/>
</dbReference>
<dbReference type="SUPFAM" id="SSF48371">
    <property type="entry name" value="ARM repeat"/>
    <property type="match status" value="1"/>
</dbReference>
<accession>A0A124H9B7</accession>